<dbReference type="Proteomes" id="UP001301728">
    <property type="component" value="Unassembled WGS sequence"/>
</dbReference>
<evidence type="ECO:0000313" key="2">
    <source>
        <dbReference type="Proteomes" id="UP001301728"/>
    </source>
</evidence>
<keyword evidence="2" id="KW-1185">Reference proteome</keyword>
<proteinExistence type="predicted"/>
<evidence type="ECO:0000313" key="1">
    <source>
        <dbReference type="EMBL" id="MEA5521382.1"/>
    </source>
</evidence>
<name>A0ABU5U3B8_9CYAN</name>
<reference evidence="1 2" key="1">
    <citation type="submission" date="2023-12" db="EMBL/GenBank/DDBJ databases">
        <title>Baltic Sea Cyanobacteria.</title>
        <authorList>
            <person name="Delbaje E."/>
            <person name="Fewer D.P."/>
            <person name="Shishido T.K."/>
        </authorList>
    </citation>
    <scope>NUCLEOTIDE SEQUENCE [LARGE SCALE GENOMIC DNA]</scope>
    <source>
        <strain evidence="1 2">CCNP 1315</strain>
    </source>
</reference>
<dbReference type="EMBL" id="JAYGHT010000132">
    <property type="protein sequence ID" value="MEA5521382.1"/>
    <property type="molecule type" value="Genomic_DNA"/>
</dbReference>
<organism evidence="1 2">
    <name type="scientific">Limnoraphis robusta CCNP1315</name>
    <dbReference type="NCBI Taxonomy" id="3110306"/>
    <lineage>
        <taxon>Bacteria</taxon>
        <taxon>Bacillati</taxon>
        <taxon>Cyanobacteriota</taxon>
        <taxon>Cyanophyceae</taxon>
        <taxon>Oscillatoriophycideae</taxon>
        <taxon>Oscillatoriales</taxon>
        <taxon>Sirenicapillariaceae</taxon>
        <taxon>Limnoraphis</taxon>
    </lineage>
</organism>
<dbReference type="RefSeq" id="WP_323275444.1">
    <property type="nucleotide sequence ID" value="NZ_JAYGHT010000132.1"/>
</dbReference>
<sequence length="68" mass="7721">MSYNSLLFTKGNCAKVLDIKSWKIEHITESNNPNEVLVLLKNSQVKRVSVAQAGKHFVESRAEANYDR</sequence>
<accession>A0ABU5U3B8</accession>
<comment type="caution">
    <text evidence="1">The sequence shown here is derived from an EMBL/GenBank/DDBJ whole genome shotgun (WGS) entry which is preliminary data.</text>
</comment>
<gene>
    <name evidence="1" type="ORF">VB854_20805</name>
</gene>
<protein>
    <submittedName>
        <fullName evidence="1">Uncharacterized protein</fullName>
    </submittedName>
</protein>